<organism evidence="2 3">
    <name type="scientific">Sphaerosporella brunnea</name>
    <dbReference type="NCBI Taxonomy" id="1250544"/>
    <lineage>
        <taxon>Eukaryota</taxon>
        <taxon>Fungi</taxon>
        <taxon>Dikarya</taxon>
        <taxon>Ascomycota</taxon>
        <taxon>Pezizomycotina</taxon>
        <taxon>Pezizomycetes</taxon>
        <taxon>Pezizales</taxon>
        <taxon>Pyronemataceae</taxon>
        <taxon>Sphaerosporella</taxon>
    </lineage>
</organism>
<dbReference type="OrthoDB" id="5584477at2759"/>
<dbReference type="InParanoid" id="A0A5J5EKD7"/>
<protein>
    <recommendedName>
        <fullName evidence="1">Fungal-type protein kinase domain-containing protein</fullName>
    </recommendedName>
</protein>
<sequence length="160" mass="17517">MTPLGQQLLSFTSDRRLLLALRDAILGHKHIAPPHGFLIDFDFAVSRARHSLSCAGFITGTFMYMLIDVLQGLCKEPHNAIHDLEHPLRHGEQATAPTPPATLFAAATARHDAAKAKRLYLGETPFMEDVMPTPNDTMLRVASSALCSTDGANGSRWSLR</sequence>
<dbReference type="InterPro" id="IPR040976">
    <property type="entry name" value="Pkinase_fungal"/>
</dbReference>
<comment type="caution">
    <text evidence="2">The sequence shown here is derived from an EMBL/GenBank/DDBJ whole genome shotgun (WGS) entry which is preliminary data.</text>
</comment>
<dbReference type="EMBL" id="VXIS01000238">
    <property type="protein sequence ID" value="KAA8895880.1"/>
    <property type="molecule type" value="Genomic_DNA"/>
</dbReference>
<keyword evidence="3" id="KW-1185">Reference proteome</keyword>
<dbReference type="Proteomes" id="UP000326924">
    <property type="component" value="Unassembled WGS sequence"/>
</dbReference>
<feature type="domain" description="Fungal-type protein kinase" evidence="1">
    <location>
        <begin position="35"/>
        <end position="85"/>
    </location>
</feature>
<accession>A0A5J5EKD7</accession>
<proteinExistence type="predicted"/>
<dbReference type="Pfam" id="PF17667">
    <property type="entry name" value="Pkinase_fungal"/>
    <property type="match status" value="1"/>
</dbReference>
<evidence type="ECO:0000259" key="1">
    <source>
        <dbReference type="Pfam" id="PF17667"/>
    </source>
</evidence>
<reference evidence="2 3" key="1">
    <citation type="submission" date="2019-09" db="EMBL/GenBank/DDBJ databases">
        <title>Draft genome of the ectomycorrhizal ascomycete Sphaerosporella brunnea.</title>
        <authorList>
            <consortium name="DOE Joint Genome Institute"/>
            <person name="Benucci G.M."/>
            <person name="Marozzi G."/>
            <person name="Antonielli L."/>
            <person name="Sanchez S."/>
            <person name="Marco P."/>
            <person name="Wang X."/>
            <person name="Falini L.B."/>
            <person name="Barry K."/>
            <person name="Haridas S."/>
            <person name="Lipzen A."/>
            <person name="Labutti K."/>
            <person name="Grigoriev I.V."/>
            <person name="Murat C."/>
            <person name="Martin F."/>
            <person name="Albertini E."/>
            <person name="Donnini D."/>
            <person name="Bonito G."/>
        </authorList>
    </citation>
    <scope>NUCLEOTIDE SEQUENCE [LARGE SCALE GENOMIC DNA]</scope>
    <source>
        <strain evidence="2 3">Sb_GMNB300</strain>
    </source>
</reference>
<evidence type="ECO:0000313" key="2">
    <source>
        <dbReference type="EMBL" id="KAA8895880.1"/>
    </source>
</evidence>
<dbReference type="AlphaFoldDB" id="A0A5J5EKD7"/>
<evidence type="ECO:0000313" key="3">
    <source>
        <dbReference type="Proteomes" id="UP000326924"/>
    </source>
</evidence>
<gene>
    <name evidence="2" type="ORF">FN846DRAFT_911265</name>
</gene>
<name>A0A5J5EKD7_9PEZI</name>